<dbReference type="RefSeq" id="WP_046238907.1">
    <property type="nucleotide sequence ID" value="NZ_CBCSDN010000052.1"/>
</dbReference>
<evidence type="ECO:0000313" key="1">
    <source>
        <dbReference type="EMBL" id="AOV02753.1"/>
    </source>
</evidence>
<proteinExistence type="predicted"/>
<evidence type="ECO:0008006" key="3">
    <source>
        <dbReference type="Google" id="ProtNLM"/>
    </source>
</evidence>
<dbReference type="Proteomes" id="UP000095607">
    <property type="component" value="Chromosome"/>
</dbReference>
<dbReference type="EMBL" id="CP017420">
    <property type="protein sequence ID" value="AOV02753.1"/>
    <property type="molecule type" value="Genomic_DNA"/>
</dbReference>
<organism evidence="1 2">
    <name type="scientific">Delftia tsuruhatensis</name>
    <dbReference type="NCBI Taxonomy" id="180282"/>
    <lineage>
        <taxon>Bacteria</taxon>
        <taxon>Pseudomonadati</taxon>
        <taxon>Pseudomonadota</taxon>
        <taxon>Betaproteobacteria</taxon>
        <taxon>Burkholderiales</taxon>
        <taxon>Comamonadaceae</taxon>
        <taxon>Delftia</taxon>
    </lineage>
</organism>
<gene>
    <name evidence="1" type="ORF">BI380_16115</name>
</gene>
<name>A0ABN4SHH1_9BURK</name>
<accession>A0ABN4SHH1</accession>
<evidence type="ECO:0000313" key="2">
    <source>
        <dbReference type="Proteomes" id="UP000095607"/>
    </source>
</evidence>
<reference evidence="1 2" key="1">
    <citation type="submission" date="2016-09" db="EMBL/GenBank/DDBJ databases">
        <title>Complete genome sequence of Deltia acidovorans CM13 isolated from murine proximal colonic tissue.</title>
        <authorList>
            <person name="Saffarian A."/>
        </authorList>
    </citation>
    <scope>NUCLEOTIDE SEQUENCE [LARGE SCALE GENOMIC DNA]</scope>
    <source>
        <strain evidence="1 2">CM13</strain>
    </source>
</reference>
<keyword evidence="2" id="KW-1185">Reference proteome</keyword>
<sequence>MSDKKSMTMAEQMRARILASANPKPIPVDTPAWGRLWLRVLTCADVDGAKPPEGEKMRLAHGVAQVLCDEDGVLLFDPASEEDVKSIATLPWADLSGILAKAQGTAVPEGGEPGNDSPGA</sequence>
<protein>
    <recommendedName>
        <fullName evidence="3">Phage tail protein</fullName>
    </recommendedName>
</protein>